<keyword evidence="3" id="KW-1185">Reference proteome</keyword>
<feature type="transmembrane region" description="Helical" evidence="1">
    <location>
        <begin position="70"/>
        <end position="92"/>
    </location>
</feature>
<dbReference type="Proteomes" id="UP000237797">
    <property type="component" value="Unassembled WGS sequence"/>
</dbReference>
<dbReference type="Pfam" id="PF06182">
    <property type="entry name" value="ABC2_membrane_6"/>
    <property type="match status" value="1"/>
</dbReference>
<sequence>MISTAVKKGWVILRFLWAYWRANWQGAMEFRASFLAQAGAMLLNNSVWIVFWWLYFSRFPVVKGWSMEDILWLWAIASGAVGWVSAFFGNVFRLAHMIANGHLDLYLTMPKPVLLHILISRMNFSAWGDILFAWILFAAVGEGWLDLVKFLAAQLLGGIIVLGVMILVQCLAFVIGNAEGIAQQVQIALITFTTYPIDIFSGVTRILLFTVLPAGLISSMPVTLIRDFSWSLALWATGVSMLFLLASVWLFRKGLRRYESGNMIGLRM</sequence>
<accession>A0A2T0LFF9</accession>
<feature type="transmembrane region" description="Helical" evidence="1">
    <location>
        <begin position="34"/>
        <end position="55"/>
    </location>
</feature>
<dbReference type="EMBL" id="PVNE01000009">
    <property type="protein sequence ID" value="PRX40960.1"/>
    <property type="molecule type" value="Genomic_DNA"/>
</dbReference>
<dbReference type="PANTHER" id="PTHR36833">
    <property type="entry name" value="SLR0610 PROTEIN-RELATED"/>
    <property type="match status" value="1"/>
</dbReference>
<feature type="transmembrane region" description="Helical" evidence="1">
    <location>
        <begin position="151"/>
        <end position="175"/>
    </location>
</feature>
<protein>
    <submittedName>
        <fullName evidence="2">ABC-2 type transport system permease protein</fullName>
    </submittedName>
</protein>
<dbReference type="AlphaFoldDB" id="A0A2T0LFF9"/>
<proteinExistence type="predicted"/>
<evidence type="ECO:0000256" key="1">
    <source>
        <dbReference type="SAM" id="Phobius"/>
    </source>
</evidence>
<gene>
    <name evidence="2" type="ORF">CLV97_10911</name>
</gene>
<reference evidence="2 3" key="1">
    <citation type="submission" date="2018-03" db="EMBL/GenBank/DDBJ databases">
        <title>Genomic Encyclopedia of Archaeal and Bacterial Type Strains, Phase II (KMG-II): from individual species to whole genera.</title>
        <authorList>
            <person name="Goeker M."/>
        </authorList>
    </citation>
    <scope>NUCLEOTIDE SEQUENCE [LARGE SCALE GENOMIC DNA]</scope>
    <source>
        <strain evidence="2 3">DSM 44946</strain>
    </source>
</reference>
<name>A0A2T0LFF9_9BACL</name>
<comment type="caution">
    <text evidence="2">The sequence shown here is derived from an EMBL/GenBank/DDBJ whole genome shotgun (WGS) entry which is preliminary data.</text>
</comment>
<feature type="transmembrane region" description="Helical" evidence="1">
    <location>
        <begin position="113"/>
        <end position="139"/>
    </location>
</feature>
<keyword evidence="1" id="KW-0812">Transmembrane</keyword>
<dbReference type="RefSeq" id="WP_245891420.1">
    <property type="nucleotide sequence ID" value="NZ_PVNE01000009.1"/>
</dbReference>
<keyword evidence="1" id="KW-1133">Transmembrane helix</keyword>
<evidence type="ECO:0000313" key="2">
    <source>
        <dbReference type="EMBL" id="PRX40960.1"/>
    </source>
</evidence>
<dbReference type="PANTHER" id="PTHR36833:SF1">
    <property type="entry name" value="INTEGRAL MEMBRANE TRANSPORT PROTEIN"/>
    <property type="match status" value="1"/>
</dbReference>
<evidence type="ECO:0000313" key="3">
    <source>
        <dbReference type="Proteomes" id="UP000237797"/>
    </source>
</evidence>
<dbReference type="InterPro" id="IPR010390">
    <property type="entry name" value="ABC-2_transporter-like"/>
</dbReference>
<feature type="transmembrane region" description="Helical" evidence="1">
    <location>
        <begin position="187"/>
        <end position="212"/>
    </location>
</feature>
<organism evidence="2 3">
    <name type="scientific">Planifilum fimeticola</name>
    <dbReference type="NCBI Taxonomy" id="201975"/>
    <lineage>
        <taxon>Bacteria</taxon>
        <taxon>Bacillati</taxon>
        <taxon>Bacillota</taxon>
        <taxon>Bacilli</taxon>
        <taxon>Bacillales</taxon>
        <taxon>Thermoactinomycetaceae</taxon>
        <taxon>Planifilum</taxon>
    </lineage>
</organism>
<feature type="transmembrane region" description="Helical" evidence="1">
    <location>
        <begin position="232"/>
        <end position="251"/>
    </location>
</feature>
<keyword evidence="1" id="KW-0472">Membrane</keyword>